<name>A0A6A5K8G0_9PLEO</name>
<evidence type="ECO:0000313" key="3">
    <source>
        <dbReference type="Proteomes" id="UP000800040"/>
    </source>
</evidence>
<dbReference type="AlphaFoldDB" id="A0A6A5K8G0"/>
<keyword evidence="1" id="KW-1133">Transmembrane helix</keyword>
<dbReference type="Proteomes" id="UP000800040">
    <property type="component" value="Unassembled WGS sequence"/>
</dbReference>
<accession>A0A6A5K8G0</accession>
<organism evidence="2 3">
    <name type="scientific">Decorospora gaudefroyi</name>
    <dbReference type="NCBI Taxonomy" id="184978"/>
    <lineage>
        <taxon>Eukaryota</taxon>
        <taxon>Fungi</taxon>
        <taxon>Dikarya</taxon>
        <taxon>Ascomycota</taxon>
        <taxon>Pezizomycotina</taxon>
        <taxon>Dothideomycetes</taxon>
        <taxon>Pleosporomycetidae</taxon>
        <taxon>Pleosporales</taxon>
        <taxon>Pleosporineae</taxon>
        <taxon>Pleosporaceae</taxon>
        <taxon>Decorospora</taxon>
    </lineage>
</organism>
<sequence length="98" mass="11282">MTRGPGYRYIRRFDALLHPRPGQFGKAVKLLPVLAALVLALFRKHRRTGCQSRIGERAILHGWMMMISGLNETARGCCRPVKNWKRHGDCQKRALTKR</sequence>
<protein>
    <submittedName>
        <fullName evidence="2">Uncharacterized protein</fullName>
    </submittedName>
</protein>
<keyword evidence="1" id="KW-0812">Transmembrane</keyword>
<keyword evidence="1" id="KW-0472">Membrane</keyword>
<proteinExistence type="predicted"/>
<evidence type="ECO:0000256" key="1">
    <source>
        <dbReference type="SAM" id="Phobius"/>
    </source>
</evidence>
<keyword evidence="3" id="KW-1185">Reference proteome</keyword>
<dbReference type="EMBL" id="ML975369">
    <property type="protein sequence ID" value="KAF1831237.1"/>
    <property type="molecule type" value="Genomic_DNA"/>
</dbReference>
<gene>
    <name evidence="2" type="ORF">BDW02DRAFT_61815</name>
</gene>
<feature type="transmembrane region" description="Helical" evidence="1">
    <location>
        <begin position="24"/>
        <end position="42"/>
    </location>
</feature>
<reference evidence="2" key="1">
    <citation type="submission" date="2020-01" db="EMBL/GenBank/DDBJ databases">
        <authorList>
            <consortium name="DOE Joint Genome Institute"/>
            <person name="Haridas S."/>
            <person name="Albert R."/>
            <person name="Binder M."/>
            <person name="Bloem J."/>
            <person name="Labutti K."/>
            <person name="Salamov A."/>
            <person name="Andreopoulos B."/>
            <person name="Baker S.E."/>
            <person name="Barry K."/>
            <person name="Bills G."/>
            <person name="Bluhm B.H."/>
            <person name="Cannon C."/>
            <person name="Castanera R."/>
            <person name="Culley D.E."/>
            <person name="Daum C."/>
            <person name="Ezra D."/>
            <person name="Gonzalez J.B."/>
            <person name="Henrissat B."/>
            <person name="Kuo A."/>
            <person name="Liang C."/>
            <person name="Lipzen A."/>
            <person name="Lutzoni F."/>
            <person name="Magnuson J."/>
            <person name="Mondo S."/>
            <person name="Nolan M."/>
            <person name="Ohm R."/>
            <person name="Pangilinan J."/>
            <person name="Park H.-J."/>
            <person name="Ramirez L."/>
            <person name="Alfaro M."/>
            <person name="Sun H."/>
            <person name="Tritt A."/>
            <person name="Yoshinaga Y."/>
            <person name="Zwiers L.-H."/>
            <person name="Turgeon B.G."/>
            <person name="Goodwin S.B."/>
            <person name="Spatafora J.W."/>
            <person name="Crous P.W."/>
            <person name="Grigoriev I.V."/>
        </authorList>
    </citation>
    <scope>NUCLEOTIDE SEQUENCE</scope>
    <source>
        <strain evidence="2">P77</strain>
    </source>
</reference>
<evidence type="ECO:0000313" key="2">
    <source>
        <dbReference type="EMBL" id="KAF1831237.1"/>
    </source>
</evidence>